<accession>A0A7T7L6M4</accession>
<name>A0A7T7L6M4_9ACTN</name>
<reference evidence="1 2" key="1">
    <citation type="submission" date="2020-12" db="EMBL/GenBank/DDBJ databases">
        <title>A novel species.</title>
        <authorList>
            <person name="Li K."/>
        </authorList>
    </citation>
    <scope>NUCLEOTIDE SEQUENCE [LARGE SCALE GENOMIC DNA]</scope>
    <source>
        <strain evidence="1 2">ZYC-3</strain>
        <plasmid evidence="1 2">unnamed1</plasmid>
    </source>
</reference>
<protein>
    <submittedName>
        <fullName evidence="1">Uncharacterized protein</fullName>
    </submittedName>
</protein>
<evidence type="ECO:0000313" key="2">
    <source>
        <dbReference type="Proteomes" id="UP000595636"/>
    </source>
</evidence>
<sequence length="203" mass="23297">MREEDFQEEQYFGDDFIHLTDAPLWEGEALPRSRRTKNFKNRQLLPGARVRLLDYFDTGRTPPKEICAAVRHMAWEDLEEAGGPLDAVGDRLYVLEFRSMIEKLSYIKVGRAENTPANTREVVDRISRHESDAQVTQALLFQAWISRPCATAEGWETGVKDHLTAVTEILRIGVAVKKEYFRGISHFDAVRVAEMHQEHVDLA</sequence>
<keyword evidence="1" id="KW-0614">Plasmid</keyword>
<dbReference type="EMBL" id="CP066832">
    <property type="protein sequence ID" value="QQM47433.1"/>
    <property type="molecule type" value="Genomic_DNA"/>
</dbReference>
<dbReference type="RefSeq" id="WP_200402204.1">
    <property type="nucleotide sequence ID" value="NZ_CP066832.1"/>
</dbReference>
<dbReference type="AlphaFoldDB" id="A0A7T7L6M4"/>
<organism evidence="1 2">
    <name type="scientific">Streptomyces liliifuscus</name>
    <dbReference type="NCBI Taxonomy" id="2797636"/>
    <lineage>
        <taxon>Bacteria</taxon>
        <taxon>Bacillati</taxon>
        <taxon>Actinomycetota</taxon>
        <taxon>Actinomycetes</taxon>
        <taxon>Kitasatosporales</taxon>
        <taxon>Streptomycetaceae</taxon>
        <taxon>Streptomyces</taxon>
    </lineage>
</organism>
<gene>
    <name evidence="1" type="ORF">JEQ17_48575</name>
</gene>
<geneLocation type="plasmid" evidence="1 2">
    <name>unnamed1</name>
</geneLocation>
<proteinExistence type="predicted"/>
<dbReference type="Proteomes" id="UP000595636">
    <property type="component" value="Plasmid unnamed1"/>
</dbReference>
<keyword evidence="2" id="KW-1185">Reference proteome</keyword>
<dbReference type="KEGG" id="slf:JEQ17_48575"/>
<evidence type="ECO:0000313" key="1">
    <source>
        <dbReference type="EMBL" id="QQM47433.1"/>
    </source>
</evidence>